<protein>
    <recommendedName>
        <fullName evidence="1">diguanylate cyclase</fullName>
        <ecNumber evidence="1">2.7.7.65</ecNumber>
    </recommendedName>
</protein>
<dbReference type="Pfam" id="PF00672">
    <property type="entry name" value="HAMP"/>
    <property type="match status" value="1"/>
</dbReference>
<dbReference type="InterPro" id="IPR003660">
    <property type="entry name" value="HAMP_dom"/>
</dbReference>
<sequence>MTLKYRLIFGFVAIAAVMSAFSLVIARKEVVAMRGFDNLVKINSQETYHAARTSMLLQRTKSNLRELIVEAAVGVETDEIIYTLDVVSESLAELEHLSASWLEIVNRDLSHSDDFDEALVEDEREELEELQEVKEQLASFISASRELLSLYQQKPDGLSEMYEFFEHELENPSRQLQLNLQELWDDTQEEAEEESARFIASLEEVFYLALALSGLSILLAGVAGISYSHWITRSLNRVMVGIRSIHKGDYGVTLPIKGDDEIAQLSLALNHLSSQLEANIEAREVAEEQLQMFNQELDAIVENLPAMLFLRDADSLKFVRLNKAGENLLGLSRDQVIGKTVYDLFPHDQASRFSSMDSELVTNRREVVVDLRIDTPAGPRDLHARKIALRDSAGKVRFLLGVATDVTEEKRLRDDLQNLASHDALTGLLNRRVLMEQLNTEVARATRYGNPLSLIMFDADHFKKVNDHYGHQAGDRVLHDLAKVTGQLIRTSDIAGRYGGEEFMLVLPMTDAASAKELAERLRERVAELLIPQVSECDEAISITISLGVASLAGEINTTQELIRAADEALYRAKHEGRNRVCVAHA</sequence>
<feature type="domain" description="HAMP" evidence="7">
    <location>
        <begin position="229"/>
        <end position="281"/>
    </location>
</feature>
<dbReference type="PANTHER" id="PTHR45138:SF9">
    <property type="entry name" value="DIGUANYLATE CYCLASE DGCM-RELATED"/>
    <property type="match status" value="1"/>
</dbReference>
<dbReference type="InterPro" id="IPR029787">
    <property type="entry name" value="Nucleotide_cyclase"/>
</dbReference>
<dbReference type="CDD" id="cd06225">
    <property type="entry name" value="HAMP"/>
    <property type="match status" value="1"/>
</dbReference>
<dbReference type="InterPro" id="IPR035965">
    <property type="entry name" value="PAS-like_dom_sf"/>
</dbReference>
<dbReference type="SMART" id="SM00267">
    <property type="entry name" value="GGDEF"/>
    <property type="match status" value="1"/>
</dbReference>
<keyword evidence="3" id="KW-0175">Coiled coil</keyword>
<dbReference type="Proteomes" id="UP001159257">
    <property type="component" value="Unassembled WGS sequence"/>
</dbReference>
<dbReference type="RefSeq" id="WP_239041760.1">
    <property type="nucleotide sequence ID" value="NZ_BAAAEY010000018.1"/>
</dbReference>
<dbReference type="InterPro" id="IPR000700">
    <property type="entry name" value="PAS-assoc_C"/>
</dbReference>
<keyword evidence="4" id="KW-0812">Transmembrane</keyword>
<evidence type="ECO:0000256" key="1">
    <source>
        <dbReference type="ARBA" id="ARBA00012528"/>
    </source>
</evidence>
<comment type="catalytic activity">
    <reaction evidence="2">
        <text>2 GTP = 3',3'-c-di-GMP + 2 diphosphate</text>
        <dbReference type="Rhea" id="RHEA:24898"/>
        <dbReference type="ChEBI" id="CHEBI:33019"/>
        <dbReference type="ChEBI" id="CHEBI:37565"/>
        <dbReference type="ChEBI" id="CHEBI:58805"/>
        <dbReference type="EC" id="2.7.7.65"/>
    </reaction>
</comment>
<dbReference type="Gene3D" id="3.30.70.270">
    <property type="match status" value="1"/>
</dbReference>
<keyword evidence="10" id="KW-1185">Reference proteome</keyword>
<evidence type="ECO:0000256" key="2">
    <source>
        <dbReference type="ARBA" id="ARBA00034247"/>
    </source>
</evidence>
<feature type="transmembrane region" description="Helical" evidence="4">
    <location>
        <begin position="205"/>
        <end position="230"/>
    </location>
</feature>
<dbReference type="PROSITE" id="PS50112">
    <property type="entry name" value="PAS"/>
    <property type="match status" value="1"/>
</dbReference>
<dbReference type="Gene3D" id="3.30.450.20">
    <property type="entry name" value="PAS domain"/>
    <property type="match status" value="1"/>
</dbReference>
<gene>
    <name evidence="9" type="ORF">SAMN04487964_12112</name>
</gene>
<dbReference type="SMART" id="SM00304">
    <property type="entry name" value="HAMP"/>
    <property type="match status" value="1"/>
</dbReference>
<dbReference type="InterPro" id="IPR000160">
    <property type="entry name" value="GGDEF_dom"/>
</dbReference>
<dbReference type="PANTHER" id="PTHR45138">
    <property type="entry name" value="REGULATORY COMPONENTS OF SENSORY TRANSDUCTION SYSTEM"/>
    <property type="match status" value="1"/>
</dbReference>
<dbReference type="Pfam" id="PF00990">
    <property type="entry name" value="GGDEF"/>
    <property type="match status" value="1"/>
</dbReference>
<dbReference type="InterPro" id="IPR000014">
    <property type="entry name" value="PAS"/>
</dbReference>
<feature type="domain" description="GGDEF" evidence="8">
    <location>
        <begin position="450"/>
        <end position="586"/>
    </location>
</feature>
<name>A0ABY1S3X1_9GAMM</name>
<dbReference type="Pfam" id="PF08448">
    <property type="entry name" value="PAS_4"/>
    <property type="match status" value="1"/>
</dbReference>
<dbReference type="SUPFAM" id="SSF158472">
    <property type="entry name" value="HAMP domain-like"/>
    <property type="match status" value="1"/>
</dbReference>
<accession>A0ABY1S3X1</accession>
<dbReference type="CDD" id="cd01949">
    <property type="entry name" value="GGDEF"/>
    <property type="match status" value="1"/>
</dbReference>
<evidence type="ECO:0000256" key="4">
    <source>
        <dbReference type="SAM" id="Phobius"/>
    </source>
</evidence>
<dbReference type="InterPro" id="IPR013656">
    <property type="entry name" value="PAS_4"/>
</dbReference>
<evidence type="ECO:0000313" key="10">
    <source>
        <dbReference type="Proteomes" id="UP001159257"/>
    </source>
</evidence>
<evidence type="ECO:0000256" key="3">
    <source>
        <dbReference type="SAM" id="Coils"/>
    </source>
</evidence>
<dbReference type="PROSITE" id="PS50113">
    <property type="entry name" value="PAC"/>
    <property type="match status" value="1"/>
</dbReference>
<dbReference type="PROSITE" id="PS50887">
    <property type="entry name" value="GGDEF"/>
    <property type="match status" value="1"/>
</dbReference>
<keyword evidence="4" id="KW-1133">Transmembrane helix</keyword>
<dbReference type="SUPFAM" id="SSF55785">
    <property type="entry name" value="PYP-like sensor domain (PAS domain)"/>
    <property type="match status" value="1"/>
</dbReference>
<dbReference type="SUPFAM" id="SSF55073">
    <property type="entry name" value="Nucleotide cyclase"/>
    <property type="match status" value="1"/>
</dbReference>
<evidence type="ECO:0000259" key="5">
    <source>
        <dbReference type="PROSITE" id="PS50112"/>
    </source>
</evidence>
<feature type="transmembrane region" description="Helical" evidence="4">
    <location>
        <begin position="6"/>
        <end position="26"/>
    </location>
</feature>
<dbReference type="PROSITE" id="PS50885">
    <property type="entry name" value="HAMP"/>
    <property type="match status" value="1"/>
</dbReference>
<dbReference type="InterPro" id="IPR050469">
    <property type="entry name" value="Diguanylate_Cyclase"/>
</dbReference>
<dbReference type="NCBIfam" id="TIGR00229">
    <property type="entry name" value="sensory_box"/>
    <property type="match status" value="1"/>
</dbReference>
<evidence type="ECO:0000259" key="7">
    <source>
        <dbReference type="PROSITE" id="PS50885"/>
    </source>
</evidence>
<organism evidence="9 10">
    <name type="scientific">Marinobacterium sediminicola</name>
    <dbReference type="NCBI Taxonomy" id="518898"/>
    <lineage>
        <taxon>Bacteria</taxon>
        <taxon>Pseudomonadati</taxon>
        <taxon>Pseudomonadota</taxon>
        <taxon>Gammaproteobacteria</taxon>
        <taxon>Oceanospirillales</taxon>
        <taxon>Oceanospirillaceae</taxon>
        <taxon>Marinobacterium</taxon>
    </lineage>
</organism>
<dbReference type="EC" id="2.7.7.65" evidence="1"/>
<feature type="coiled-coil region" evidence="3">
    <location>
        <begin position="269"/>
        <end position="303"/>
    </location>
</feature>
<dbReference type="CDD" id="cd00130">
    <property type="entry name" value="PAS"/>
    <property type="match status" value="1"/>
</dbReference>
<dbReference type="InterPro" id="IPR043128">
    <property type="entry name" value="Rev_trsase/Diguanyl_cyclase"/>
</dbReference>
<evidence type="ECO:0000259" key="6">
    <source>
        <dbReference type="PROSITE" id="PS50113"/>
    </source>
</evidence>
<dbReference type="SMART" id="SM00091">
    <property type="entry name" value="PAS"/>
    <property type="match status" value="1"/>
</dbReference>
<feature type="domain" description="PAC" evidence="6">
    <location>
        <begin position="365"/>
        <end position="418"/>
    </location>
</feature>
<reference evidence="9 10" key="1">
    <citation type="submission" date="2017-05" db="EMBL/GenBank/DDBJ databases">
        <authorList>
            <person name="Varghese N."/>
            <person name="Submissions S."/>
        </authorList>
    </citation>
    <scope>NUCLEOTIDE SEQUENCE [LARGE SCALE GENOMIC DNA]</scope>
    <source>
        <strain evidence="9 10">CGMCC 1.7287</strain>
    </source>
</reference>
<feature type="domain" description="PAS" evidence="5">
    <location>
        <begin position="293"/>
        <end position="364"/>
    </location>
</feature>
<dbReference type="EMBL" id="FXWV01000021">
    <property type="protein sequence ID" value="SMR78346.1"/>
    <property type="molecule type" value="Genomic_DNA"/>
</dbReference>
<evidence type="ECO:0000259" key="8">
    <source>
        <dbReference type="PROSITE" id="PS50887"/>
    </source>
</evidence>
<evidence type="ECO:0000313" key="9">
    <source>
        <dbReference type="EMBL" id="SMR78346.1"/>
    </source>
</evidence>
<comment type="caution">
    <text evidence="9">The sequence shown here is derived from an EMBL/GenBank/DDBJ whole genome shotgun (WGS) entry which is preliminary data.</text>
</comment>
<dbReference type="Gene3D" id="6.10.340.10">
    <property type="match status" value="1"/>
</dbReference>
<dbReference type="NCBIfam" id="TIGR00254">
    <property type="entry name" value="GGDEF"/>
    <property type="match status" value="1"/>
</dbReference>
<keyword evidence="4" id="KW-0472">Membrane</keyword>
<proteinExistence type="predicted"/>